<dbReference type="GO" id="GO:0006508">
    <property type="term" value="P:proteolysis"/>
    <property type="evidence" value="ECO:0007669"/>
    <property type="project" value="UniProtKB-KW"/>
</dbReference>
<dbReference type="EC" id="3.4.21.53" evidence="2"/>
<proteinExistence type="inferred from homology"/>
<dbReference type="GO" id="GO:0005524">
    <property type="term" value="F:ATP binding"/>
    <property type="evidence" value="ECO:0007669"/>
    <property type="project" value="InterPro"/>
</dbReference>
<dbReference type="RefSeq" id="WP_178138935.1">
    <property type="nucleotide sequence ID" value="NZ_FQXP01000003.1"/>
</dbReference>
<dbReference type="Proteomes" id="UP000184526">
    <property type="component" value="Unassembled WGS sequence"/>
</dbReference>
<dbReference type="SUPFAM" id="SSF54211">
    <property type="entry name" value="Ribosomal protein S5 domain 2-like"/>
    <property type="match status" value="1"/>
</dbReference>
<keyword evidence="2" id="KW-0378">Hydrolase</keyword>
<dbReference type="PANTHER" id="PTHR10046">
    <property type="entry name" value="ATP DEPENDENT LON PROTEASE FAMILY MEMBER"/>
    <property type="match status" value="1"/>
</dbReference>
<dbReference type="PRINTS" id="PR00830">
    <property type="entry name" value="ENDOLAPTASE"/>
</dbReference>
<comment type="catalytic activity">
    <reaction evidence="2">
        <text>Hydrolysis of proteins in presence of ATP.</text>
        <dbReference type="EC" id="3.4.21.53"/>
    </reaction>
</comment>
<evidence type="ECO:0000313" key="4">
    <source>
        <dbReference type="EMBL" id="SHH49584.1"/>
    </source>
</evidence>
<dbReference type="InterPro" id="IPR041699">
    <property type="entry name" value="AAA_32"/>
</dbReference>
<organism evidence="4 5">
    <name type="scientific">Clostridium collagenovorans DSM 3089</name>
    <dbReference type="NCBI Taxonomy" id="1121306"/>
    <lineage>
        <taxon>Bacteria</taxon>
        <taxon>Bacillati</taxon>
        <taxon>Bacillota</taxon>
        <taxon>Clostridia</taxon>
        <taxon>Eubacteriales</taxon>
        <taxon>Clostridiaceae</taxon>
        <taxon>Clostridium</taxon>
    </lineage>
</organism>
<keyword evidence="1 2" id="KW-0645">Protease</keyword>
<evidence type="ECO:0000313" key="5">
    <source>
        <dbReference type="Proteomes" id="UP000184526"/>
    </source>
</evidence>
<dbReference type="Pfam" id="PF13654">
    <property type="entry name" value="AAA_32"/>
    <property type="match status" value="1"/>
</dbReference>
<dbReference type="Pfam" id="PF20436">
    <property type="entry name" value="LonB_AAA-LID"/>
    <property type="match status" value="1"/>
</dbReference>
<dbReference type="InterPro" id="IPR046844">
    <property type="entry name" value="Lon-like_helical"/>
</dbReference>
<keyword evidence="5" id="KW-1185">Reference proteome</keyword>
<keyword evidence="2" id="KW-0720">Serine protease</keyword>
<evidence type="ECO:0000256" key="1">
    <source>
        <dbReference type="ARBA" id="ARBA00022670"/>
    </source>
</evidence>
<sequence length="793" mass="89343">MINIKKLPLKNLTIDTSNIPSFETTKDITAYTRIINQKTAQNSIDLGLKLNKKEYNIFISGESGTGKTSYIINKIKDFAKTQEAPLDWCYVYNFEDETNPIALCLPTGKAHSFKRDMSKLVKSLIKNVPIYFSADSYEVEKNKLLKKYEELLIESTDKLYVAADKMNFSIHESENEAFVFTPLLNGEEMTAEYYNKLSKSEKKIINDGLSELRLISLDVLKDTRVIEKNIEEELNKLDSLITEKIIEKSLNILLLKYEEDKEVLSYLEMLKKDLTKNIDLFLEDSLELAEKLEKNFLKRYEVSVISTNKVSNGAPVVFEDAPDIYNLLGRIEYENTGTHLITDFSLIKPGSIHKANGGYLILEAEQILNSPGAWQALKRCLKSESISLESSKNNFDFLPLISLNPESIPLKLKVIIIGSDMFYNLLLDYDSDFMKLFKIKAEFDSEVPNNLETNSEIIGYLSNYIKKNNFLDLNRDAIIELLKYGSRLAENKKYISASVSHLLDLIDLGNNFAQNSSSEIIGKEHILMALNEISDMHSLYKKKVLEMYSSKQYIANIEGFKVGEINGLSVSDFGDCVIGKQHRITANTYVGKNGVMNIERESNLSGSIHSKGVFILSSYLGSWLGQTQPLSFNASLAFEQLYSHIDGDSASCAELICLISSLSNIPINQGFAITGSINQKGEIQPIGGVNDKIEGYFDICNLLGLTGKQGVVIPKSNVDNLILNDKILQAVEEGKFSIYAVNNLEEALTLLLDDSYVSNLRIPILDDLKEKITFKLQYYNEILNDSADRSLIN</sequence>
<evidence type="ECO:0000256" key="2">
    <source>
        <dbReference type="PROSITE-ProRule" id="PRU01122"/>
    </source>
</evidence>
<dbReference type="GO" id="GO:0004252">
    <property type="term" value="F:serine-type endopeptidase activity"/>
    <property type="evidence" value="ECO:0007669"/>
    <property type="project" value="UniProtKB-UniRule"/>
</dbReference>
<dbReference type="InterPro" id="IPR027417">
    <property type="entry name" value="P-loop_NTPase"/>
</dbReference>
<dbReference type="Pfam" id="PF05362">
    <property type="entry name" value="Lon_C"/>
    <property type="match status" value="1"/>
</dbReference>
<dbReference type="InterPro" id="IPR020568">
    <property type="entry name" value="Ribosomal_Su5_D2-typ_SF"/>
</dbReference>
<feature type="active site" evidence="2">
    <location>
        <position position="649"/>
    </location>
</feature>
<dbReference type="PROSITE" id="PS51786">
    <property type="entry name" value="LON_PROTEOLYTIC"/>
    <property type="match status" value="1"/>
</dbReference>
<dbReference type="GO" id="GO:0030163">
    <property type="term" value="P:protein catabolic process"/>
    <property type="evidence" value="ECO:0007669"/>
    <property type="project" value="InterPro"/>
</dbReference>
<dbReference type="Gene3D" id="1.10.8.60">
    <property type="match status" value="1"/>
</dbReference>
<reference evidence="4 5" key="1">
    <citation type="submission" date="2016-11" db="EMBL/GenBank/DDBJ databases">
        <authorList>
            <person name="Jaros S."/>
            <person name="Januszkiewicz K."/>
            <person name="Wedrychowicz H."/>
        </authorList>
    </citation>
    <scope>NUCLEOTIDE SEQUENCE [LARGE SCALE GENOMIC DNA]</scope>
    <source>
        <strain evidence="4 5">DSM 3089</strain>
    </source>
</reference>
<evidence type="ECO:0000259" key="3">
    <source>
        <dbReference type="PROSITE" id="PS51786"/>
    </source>
</evidence>
<dbReference type="EMBL" id="FQXP01000003">
    <property type="protein sequence ID" value="SHH49584.1"/>
    <property type="molecule type" value="Genomic_DNA"/>
</dbReference>
<dbReference type="Pfam" id="PF20437">
    <property type="entry name" value="LonC_helical"/>
    <property type="match status" value="1"/>
</dbReference>
<dbReference type="Gene3D" id="3.40.50.300">
    <property type="entry name" value="P-loop containing nucleotide triphosphate hydrolases"/>
    <property type="match status" value="2"/>
</dbReference>
<dbReference type="Gene3D" id="3.30.230.10">
    <property type="match status" value="1"/>
</dbReference>
<accession>A0A1M5TFV6</accession>
<feature type="domain" description="Lon proteolytic" evidence="3">
    <location>
        <begin position="559"/>
        <end position="754"/>
    </location>
</feature>
<dbReference type="InterPro" id="IPR008269">
    <property type="entry name" value="Lon_proteolytic"/>
</dbReference>
<dbReference type="InterPro" id="IPR014721">
    <property type="entry name" value="Ribsml_uS5_D2-typ_fold_subgr"/>
</dbReference>
<comment type="similarity">
    <text evidence="2">Belongs to the peptidase S16 family.</text>
</comment>
<name>A0A1M5TFV6_9CLOT</name>
<dbReference type="InterPro" id="IPR046843">
    <property type="entry name" value="LonB_AAA-LID"/>
</dbReference>
<feature type="active site" evidence="2">
    <location>
        <position position="692"/>
    </location>
</feature>
<dbReference type="InterPro" id="IPR027065">
    <property type="entry name" value="Lon_Prtase"/>
</dbReference>
<gene>
    <name evidence="4" type="ORF">SAMN02745196_00565</name>
</gene>
<protein>
    <recommendedName>
        <fullName evidence="2">endopeptidase La</fullName>
        <ecNumber evidence="2">3.4.21.53</ecNumber>
    </recommendedName>
</protein>
<dbReference type="GO" id="GO:0004176">
    <property type="term" value="F:ATP-dependent peptidase activity"/>
    <property type="evidence" value="ECO:0007669"/>
    <property type="project" value="UniProtKB-UniRule"/>
</dbReference>
<dbReference type="SUPFAM" id="SSF52540">
    <property type="entry name" value="P-loop containing nucleoside triphosphate hydrolases"/>
    <property type="match status" value="1"/>
</dbReference>
<dbReference type="AlphaFoldDB" id="A0A1M5TFV6"/>